<dbReference type="InterPro" id="IPR040521">
    <property type="entry name" value="KDZ"/>
</dbReference>
<sequence>MSRNRQSLKRKAAEMECQSSHTQFRDPNITKTHFTITSDTVSSTSTRTSILRKLGTATVPLVQLPPIIEQIPTVPEEPLLTRVWTFWISAQLLEDFEEKFEDLGDLILAYEADPGCGLPCACARDGHIASVQCHDCTSYRLSCAECFITTHINAPFHWAEVWDFEQEFFVRHNISALGHTIQLGHHGGACETPVGERLFTVVNTNGIHSCRLAFCGCYEARPDKIKQLMQARLFPATTRDPHTAFAINLLKEFHLHNLESKKAAYDYLGAIRRLSDNSFTADVPTNQNPYQAFLRVVRVFNFLTLRKRSGQLHEIDKVLSHRPKGNLLVWCPACPEAGFNSDPNCPKTPRDLRHLNQSQRTLDGNFQCNRFNKNSDPDDVSLCAGKGYFPLESDYKQYLAKIPHSTEKSTCNYLKAVNKQDKRKFKNMAVTGTVNCQCSHVFVLSCVDLHYGEKFANADKTLAMELEQHGRSIEEFDFTLRIEVEDVDEVTTYDIACEYFINLEERFKIHFPHLVPRLKKMRWGIPALHVQGHQDSCTYLFGTAYMDCVGHFHGETAEQYWPELNQLGPHTRQMNNGHRQDTMIIHHGDWNYKKSTQLASDLANEILEAKKKYIEKRNHFIGLSLSFRDRVPKWRAMSRTPSKVGKEAISVYKHKSTKVPSQTAIFQKMLNDNQMFAQTTIPKTRVAEFMDEGIKIQDLQRKIRTLISDTNEHDLMARRKEISLRSSKLRVRIDKWRKIQQQLCPMVGDKIAGQAVSASAPLVHEEMLYLPSDFPSEVEQRTLHLSNLAKEEIRWREGQAFDALRAIQNVVKTISALRGQKIKNDRQQKQNTRAGDNIAEAIKLRDQHMVSYEAARQSLISLNAVGNFQLLTETDLYTKPVLDKRRVGDSHHTDGALWRHPAMVLVEELQPEASSSNKQEEAVNPTIGTQMPKRKSGDRVQWFRAEAEMQRWQEQTEQKLAELLRTNRSFEKMEHTWTEMAAKSSEVRPGHTAYAKQKAAMYRRRAETAQKLIGDIGYSSLLEPNSSLVERVKQERKEEAEFIAKAISVSVA</sequence>
<name>A0AAV9ZRG7_9AGAR</name>
<keyword evidence="4" id="KW-1185">Reference proteome</keyword>
<reference evidence="3 4" key="1">
    <citation type="journal article" date="2024" name="J Genomics">
        <title>Draft genome sequencing and assembly of Favolaschia claudopus CIRM-BRFM 2984 isolated from oak limbs.</title>
        <authorList>
            <person name="Navarro D."/>
            <person name="Drula E."/>
            <person name="Chaduli D."/>
            <person name="Cazenave R."/>
            <person name="Ahrendt S."/>
            <person name="Wang J."/>
            <person name="Lipzen A."/>
            <person name="Daum C."/>
            <person name="Barry K."/>
            <person name="Grigoriev I.V."/>
            <person name="Favel A."/>
            <person name="Rosso M.N."/>
            <person name="Martin F."/>
        </authorList>
    </citation>
    <scope>NUCLEOTIDE SEQUENCE [LARGE SCALE GENOMIC DNA]</scope>
    <source>
        <strain evidence="3 4">CIRM-BRFM 2984</strain>
    </source>
</reference>
<evidence type="ECO:0000313" key="3">
    <source>
        <dbReference type="EMBL" id="KAK6989012.1"/>
    </source>
</evidence>
<feature type="region of interest" description="Disordered" evidence="1">
    <location>
        <begin position="1"/>
        <end position="22"/>
    </location>
</feature>
<dbReference type="AlphaFoldDB" id="A0AAV9ZRG7"/>
<dbReference type="Pfam" id="PF18758">
    <property type="entry name" value="KDZ"/>
    <property type="match status" value="1"/>
</dbReference>
<gene>
    <name evidence="3" type="ORF">R3P38DRAFT_2803953</name>
</gene>
<proteinExistence type="predicted"/>
<dbReference type="EMBL" id="JAWWNJ010000118">
    <property type="protein sequence ID" value="KAK6989012.1"/>
    <property type="molecule type" value="Genomic_DNA"/>
</dbReference>
<evidence type="ECO:0000259" key="2">
    <source>
        <dbReference type="Pfam" id="PF18803"/>
    </source>
</evidence>
<accession>A0AAV9ZRG7</accession>
<comment type="caution">
    <text evidence="3">The sequence shown here is derived from an EMBL/GenBank/DDBJ whole genome shotgun (WGS) entry which is preliminary data.</text>
</comment>
<organism evidence="3 4">
    <name type="scientific">Favolaschia claudopus</name>
    <dbReference type="NCBI Taxonomy" id="2862362"/>
    <lineage>
        <taxon>Eukaryota</taxon>
        <taxon>Fungi</taxon>
        <taxon>Dikarya</taxon>
        <taxon>Basidiomycota</taxon>
        <taxon>Agaricomycotina</taxon>
        <taxon>Agaricomycetes</taxon>
        <taxon>Agaricomycetidae</taxon>
        <taxon>Agaricales</taxon>
        <taxon>Marasmiineae</taxon>
        <taxon>Mycenaceae</taxon>
        <taxon>Favolaschia</taxon>
    </lineage>
</organism>
<dbReference type="Pfam" id="PF18803">
    <property type="entry name" value="CxC2"/>
    <property type="match status" value="1"/>
</dbReference>
<evidence type="ECO:0000256" key="1">
    <source>
        <dbReference type="SAM" id="MobiDB-lite"/>
    </source>
</evidence>
<dbReference type="PANTHER" id="PTHR33104">
    <property type="entry name" value="SI:DKEY-29D5.2"/>
    <property type="match status" value="1"/>
</dbReference>
<dbReference type="PANTHER" id="PTHR33104:SF2">
    <property type="entry name" value="CXC3 LIKE CYSTEINE CLUSTER DOMAIN-CONTAINING PROTEIN"/>
    <property type="match status" value="1"/>
</dbReference>
<feature type="domain" description="CxC2-like cysteine cluster KDZ transposase-associated" evidence="2">
    <location>
        <begin position="175"/>
        <end position="278"/>
    </location>
</feature>
<dbReference type="Proteomes" id="UP001362999">
    <property type="component" value="Unassembled WGS sequence"/>
</dbReference>
<evidence type="ECO:0000313" key="4">
    <source>
        <dbReference type="Proteomes" id="UP001362999"/>
    </source>
</evidence>
<dbReference type="InterPro" id="IPR041457">
    <property type="entry name" value="CxC2_KDZ-assoc"/>
</dbReference>
<protein>
    <submittedName>
        <fullName evidence="3">CxC2 domain-containing protein</fullName>
    </submittedName>
</protein>
<feature type="compositionally biased region" description="Basic residues" evidence="1">
    <location>
        <begin position="1"/>
        <end position="10"/>
    </location>
</feature>
<feature type="region of interest" description="Disordered" evidence="1">
    <location>
        <begin position="911"/>
        <end position="938"/>
    </location>
</feature>